<keyword evidence="1" id="KW-0560">Oxidoreductase</keyword>
<dbReference type="GeneID" id="28757550"/>
<keyword evidence="1" id="KW-0479">Metal-binding</keyword>
<dbReference type="EMBL" id="KV441549">
    <property type="protein sequence ID" value="OAG10945.1"/>
    <property type="molecule type" value="Genomic_DNA"/>
</dbReference>
<dbReference type="InterPro" id="IPR005123">
    <property type="entry name" value="Oxoglu/Fe-dep_dioxygenase_dom"/>
</dbReference>
<dbReference type="OrthoDB" id="27483at2759"/>
<keyword evidence="4" id="KW-1185">Reference proteome</keyword>
<evidence type="ECO:0000256" key="1">
    <source>
        <dbReference type="RuleBase" id="RU003682"/>
    </source>
</evidence>
<dbReference type="STRING" id="1460663.A0A177CTT9"/>
<dbReference type="PROSITE" id="PS51471">
    <property type="entry name" value="FE2OG_OXY"/>
    <property type="match status" value="1"/>
</dbReference>
<proteinExistence type="inferred from homology"/>
<keyword evidence="1" id="KW-0408">Iron</keyword>
<accession>A0A177CTT9</accession>
<organism evidence="3 4">
    <name type="scientific">Paraphaeosphaeria sporulosa</name>
    <dbReference type="NCBI Taxonomy" id="1460663"/>
    <lineage>
        <taxon>Eukaryota</taxon>
        <taxon>Fungi</taxon>
        <taxon>Dikarya</taxon>
        <taxon>Ascomycota</taxon>
        <taxon>Pezizomycotina</taxon>
        <taxon>Dothideomycetes</taxon>
        <taxon>Pleosporomycetidae</taxon>
        <taxon>Pleosporales</taxon>
        <taxon>Massarineae</taxon>
        <taxon>Didymosphaeriaceae</taxon>
        <taxon>Paraphaeosphaeria</taxon>
    </lineage>
</organism>
<protein>
    <recommendedName>
        <fullName evidence="2">Fe2OG dioxygenase domain-containing protein</fullName>
    </recommendedName>
</protein>
<dbReference type="GO" id="GO:0046872">
    <property type="term" value="F:metal ion binding"/>
    <property type="evidence" value="ECO:0007669"/>
    <property type="project" value="UniProtKB-KW"/>
</dbReference>
<feature type="domain" description="Fe2OG dioxygenase" evidence="2">
    <location>
        <begin position="154"/>
        <end position="259"/>
    </location>
</feature>
<gene>
    <name evidence="3" type="ORF">CC84DRAFT_1084719</name>
</gene>
<reference evidence="3 4" key="1">
    <citation type="submission" date="2016-05" db="EMBL/GenBank/DDBJ databases">
        <title>Comparative analysis of secretome profiles of manganese(II)-oxidizing ascomycete fungi.</title>
        <authorList>
            <consortium name="DOE Joint Genome Institute"/>
            <person name="Zeiner C.A."/>
            <person name="Purvine S.O."/>
            <person name="Zink E.M."/>
            <person name="Wu S."/>
            <person name="Pasa-Tolic L."/>
            <person name="Chaput D.L."/>
            <person name="Haridas S."/>
            <person name="Grigoriev I.V."/>
            <person name="Santelli C.M."/>
            <person name="Hansel C.M."/>
        </authorList>
    </citation>
    <scope>NUCLEOTIDE SEQUENCE [LARGE SCALE GENOMIC DNA]</scope>
    <source>
        <strain evidence="3 4">AP3s5-JAC2a</strain>
    </source>
</reference>
<evidence type="ECO:0000313" key="4">
    <source>
        <dbReference type="Proteomes" id="UP000077069"/>
    </source>
</evidence>
<name>A0A177CTT9_9PLEO</name>
<dbReference type="GO" id="GO:0016491">
    <property type="term" value="F:oxidoreductase activity"/>
    <property type="evidence" value="ECO:0007669"/>
    <property type="project" value="UniProtKB-KW"/>
</dbReference>
<dbReference type="Proteomes" id="UP000077069">
    <property type="component" value="Unassembled WGS sequence"/>
</dbReference>
<dbReference type="PANTHER" id="PTHR33099">
    <property type="entry name" value="FE2OG DIOXYGENASE DOMAIN-CONTAINING PROTEIN"/>
    <property type="match status" value="1"/>
</dbReference>
<comment type="similarity">
    <text evidence="1">Belongs to the iron/ascorbate-dependent oxidoreductase family.</text>
</comment>
<dbReference type="AlphaFoldDB" id="A0A177CTT9"/>
<dbReference type="Gene3D" id="2.60.120.620">
    <property type="entry name" value="q2cbj1_9rhob like domain"/>
    <property type="match status" value="1"/>
</dbReference>
<evidence type="ECO:0000313" key="3">
    <source>
        <dbReference type="EMBL" id="OAG10945.1"/>
    </source>
</evidence>
<sequence>MSSIKTALTDAISAELGSFIVSKSSTFACGGTIPIQGVSDTPGDLKPAGITFPFALRWDSKYSATGVGKLTFPVDPTNTMEMQNFSKLLEECEPASFGYKGEDVLDETYRKATKLDRSAFSVDFCPYELGIIDRIAQILLPNAKSDDGAHIGSSTHGVRAELYKLNIYGAPSGFFKSHVDTPRSDLQFGSLVVSLPCHYEGGQLIVRHAGHSMTFDWGASELVNTSVQWAAFYSDCEHEVLEVTEGNRVTLTYNLFYTSDIGELVGNGPTMSVKSLPLHSKIQEALDNPDFMSNGGYLGIHCQHAYAHSTKEGAQQLPGVLKGSDMAVYSVFQSLRLEIEVKSVLDSQNGLFRDQYRYYDDSDETTRKKDLSYIRRLGEVVVTETGGYEEPLQEIIDEFGDAVDVLWLTQPRHANVGMVHLTYGNQAGINAIYTYAALIVNIPKAAIRGRASDAASFT</sequence>
<dbReference type="InParanoid" id="A0A177CTT9"/>
<evidence type="ECO:0000259" key="2">
    <source>
        <dbReference type="PROSITE" id="PS51471"/>
    </source>
</evidence>
<dbReference type="RefSeq" id="XP_018041310.1">
    <property type="nucleotide sequence ID" value="XM_018174064.1"/>
</dbReference>
<dbReference type="PANTHER" id="PTHR33099:SF7">
    <property type="entry name" value="MYND-TYPE DOMAIN-CONTAINING PROTEIN"/>
    <property type="match status" value="1"/>
</dbReference>